<keyword evidence="4" id="KW-1185">Reference proteome</keyword>
<dbReference type="Proteomes" id="UP000085678">
    <property type="component" value="Unplaced"/>
</dbReference>
<dbReference type="GO" id="GO:0020037">
    <property type="term" value="F:heme binding"/>
    <property type="evidence" value="ECO:0007669"/>
    <property type="project" value="InterPro"/>
</dbReference>
<dbReference type="AlphaFoldDB" id="A0A1S3H5T1"/>
<dbReference type="OrthoDB" id="2789670at2759"/>
<keyword evidence="2" id="KW-0479">Metal-binding</keyword>
<dbReference type="Gene3D" id="1.10.630.10">
    <property type="entry name" value="Cytochrome P450"/>
    <property type="match status" value="1"/>
</dbReference>
<reference evidence="5" key="1">
    <citation type="submission" date="2025-08" db="UniProtKB">
        <authorList>
            <consortium name="RefSeq"/>
        </authorList>
    </citation>
    <scope>IDENTIFICATION</scope>
    <source>
        <tissue evidence="5">Gonads</tissue>
    </source>
</reference>
<dbReference type="Pfam" id="PF00067">
    <property type="entry name" value="p450"/>
    <property type="match status" value="1"/>
</dbReference>
<dbReference type="SUPFAM" id="SSF48264">
    <property type="entry name" value="Cytochrome P450"/>
    <property type="match status" value="1"/>
</dbReference>
<sequence>MQAKDFMKLSQKHGSVFSLRLGVLDMVIINGYDAIHEAFSEKAELFTGRPHDLIYIIQKGIGKKGLIMNEGPSWHELRKMIAVAFRDFGVGKKTLEERILDECQALFEIPVHRQAVCKTVGLTGEVFSDQCSRASRKRVSIFEIHPNVITDRRHDRHPKRLERFCQTAGGEAQGDL</sequence>
<evidence type="ECO:0000313" key="5">
    <source>
        <dbReference type="RefSeq" id="XP_013381480.1"/>
    </source>
</evidence>
<dbReference type="KEGG" id="lak:106152444"/>
<dbReference type="InParanoid" id="A0A1S3H5T1"/>
<dbReference type="GO" id="GO:0016712">
    <property type="term" value="F:oxidoreductase activity, acting on paired donors, with incorporation or reduction of molecular oxygen, reduced flavin or flavoprotein as one donor, and incorporation of one atom of oxygen"/>
    <property type="evidence" value="ECO:0007669"/>
    <property type="project" value="TreeGrafter"/>
</dbReference>
<dbReference type="InterPro" id="IPR001128">
    <property type="entry name" value="Cyt_P450"/>
</dbReference>
<protein>
    <submittedName>
        <fullName evidence="5">Cytochrome P450 2H2-like</fullName>
    </submittedName>
</protein>
<evidence type="ECO:0000313" key="4">
    <source>
        <dbReference type="Proteomes" id="UP000085678"/>
    </source>
</evidence>
<organism evidence="4 5">
    <name type="scientific">Lingula anatina</name>
    <name type="common">Brachiopod</name>
    <name type="synonym">Lingula unguis</name>
    <dbReference type="NCBI Taxonomy" id="7574"/>
    <lineage>
        <taxon>Eukaryota</taxon>
        <taxon>Metazoa</taxon>
        <taxon>Spiralia</taxon>
        <taxon>Lophotrochozoa</taxon>
        <taxon>Brachiopoda</taxon>
        <taxon>Linguliformea</taxon>
        <taxon>Lingulata</taxon>
        <taxon>Lingulida</taxon>
        <taxon>Linguloidea</taxon>
        <taxon>Lingulidae</taxon>
        <taxon>Lingula</taxon>
    </lineage>
</organism>
<keyword evidence="3" id="KW-0408">Iron</keyword>
<dbReference type="PANTHER" id="PTHR24300">
    <property type="entry name" value="CYTOCHROME P450 508A4-RELATED"/>
    <property type="match status" value="1"/>
</dbReference>
<dbReference type="GO" id="GO:0006082">
    <property type="term" value="P:organic acid metabolic process"/>
    <property type="evidence" value="ECO:0007669"/>
    <property type="project" value="TreeGrafter"/>
</dbReference>
<gene>
    <name evidence="5" type="primary">LOC106152444</name>
</gene>
<dbReference type="GO" id="GO:0005506">
    <property type="term" value="F:iron ion binding"/>
    <property type="evidence" value="ECO:0007669"/>
    <property type="project" value="InterPro"/>
</dbReference>
<accession>A0A1S3H5T1</accession>
<name>A0A1S3H5T1_LINAN</name>
<dbReference type="RefSeq" id="XP_013381480.1">
    <property type="nucleotide sequence ID" value="XM_013526026.1"/>
</dbReference>
<dbReference type="PANTHER" id="PTHR24300:SF403">
    <property type="entry name" value="CYTOCHROME P450 306A1"/>
    <property type="match status" value="1"/>
</dbReference>
<dbReference type="GO" id="GO:0008395">
    <property type="term" value="F:steroid hydroxylase activity"/>
    <property type="evidence" value="ECO:0007669"/>
    <property type="project" value="TreeGrafter"/>
</dbReference>
<dbReference type="GeneID" id="106152444"/>
<dbReference type="InterPro" id="IPR002401">
    <property type="entry name" value="Cyt_P450_E_grp-I"/>
</dbReference>
<evidence type="ECO:0000256" key="2">
    <source>
        <dbReference type="ARBA" id="ARBA00022723"/>
    </source>
</evidence>
<dbReference type="InterPro" id="IPR036396">
    <property type="entry name" value="Cyt_P450_sf"/>
</dbReference>
<proteinExistence type="inferred from homology"/>
<dbReference type="InterPro" id="IPR050182">
    <property type="entry name" value="Cytochrome_P450_fam2"/>
</dbReference>
<dbReference type="GO" id="GO:0005737">
    <property type="term" value="C:cytoplasm"/>
    <property type="evidence" value="ECO:0007669"/>
    <property type="project" value="TreeGrafter"/>
</dbReference>
<dbReference type="GO" id="GO:0006805">
    <property type="term" value="P:xenobiotic metabolic process"/>
    <property type="evidence" value="ECO:0007669"/>
    <property type="project" value="TreeGrafter"/>
</dbReference>
<dbReference type="PRINTS" id="PR00463">
    <property type="entry name" value="EP450I"/>
</dbReference>
<evidence type="ECO:0000256" key="1">
    <source>
        <dbReference type="ARBA" id="ARBA00010617"/>
    </source>
</evidence>
<evidence type="ECO:0000256" key="3">
    <source>
        <dbReference type="ARBA" id="ARBA00023004"/>
    </source>
</evidence>
<comment type="similarity">
    <text evidence="1">Belongs to the cytochrome P450 family.</text>
</comment>